<keyword evidence="1 4" id="KW-0560">Oxidoreductase</keyword>
<dbReference type="Pfam" id="PF25137">
    <property type="entry name" value="ADH_Fe_C"/>
    <property type="match status" value="1"/>
</dbReference>
<dbReference type="Gene3D" id="3.40.50.1970">
    <property type="match status" value="1"/>
</dbReference>
<dbReference type="PANTHER" id="PTHR43633">
    <property type="entry name" value="ALCOHOL DEHYDROGENASE YQHD"/>
    <property type="match status" value="1"/>
</dbReference>
<keyword evidence="5" id="KW-1185">Reference proteome</keyword>
<evidence type="ECO:0000313" key="5">
    <source>
        <dbReference type="Proteomes" id="UP001529340"/>
    </source>
</evidence>
<evidence type="ECO:0000256" key="1">
    <source>
        <dbReference type="ARBA" id="ARBA00023002"/>
    </source>
</evidence>
<dbReference type="Pfam" id="PF00465">
    <property type="entry name" value="Fe-ADH"/>
    <property type="match status" value="1"/>
</dbReference>
<dbReference type="InterPro" id="IPR018211">
    <property type="entry name" value="ADH_Fe_CS"/>
</dbReference>
<accession>A0ABT7UDI3</accession>
<dbReference type="InterPro" id="IPR001670">
    <property type="entry name" value="ADH_Fe/GldA"/>
</dbReference>
<comment type="caution">
    <text evidence="4">The sequence shown here is derived from an EMBL/GenBank/DDBJ whole genome shotgun (WGS) entry which is preliminary data.</text>
</comment>
<dbReference type="EMBL" id="JAUDCG010000038">
    <property type="protein sequence ID" value="MDM8157679.1"/>
    <property type="molecule type" value="Genomic_DNA"/>
</dbReference>
<evidence type="ECO:0000313" key="4">
    <source>
        <dbReference type="EMBL" id="MDM8157679.1"/>
    </source>
</evidence>
<gene>
    <name evidence="4" type="ORF">QUV96_08515</name>
</gene>
<dbReference type="InterPro" id="IPR056798">
    <property type="entry name" value="ADH_Fe_C"/>
</dbReference>
<organism evidence="4 5">
    <name type="scientific">Amedibacillus dolichus</name>
    <dbReference type="NCBI Taxonomy" id="31971"/>
    <lineage>
        <taxon>Bacteria</taxon>
        <taxon>Bacillati</taxon>
        <taxon>Bacillota</taxon>
        <taxon>Erysipelotrichia</taxon>
        <taxon>Erysipelotrichales</taxon>
        <taxon>Erysipelotrichaceae</taxon>
        <taxon>Amedibacillus</taxon>
    </lineage>
</organism>
<dbReference type="SUPFAM" id="SSF56796">
    <property type="entry name" value="Dehydroquinate synthase-like"/>
    <property type="match status" value="1"/>
</dbReference>
<dbReference type="RefSeq" id="WP_289608124.1">
    <property type="nucleotide sequence ID" value="NZ_JAUDCG010000038.1"/>
</dbReference>
<dbReference type="Proteomes" id="UP001529340">
    <property type="component" value="Unassembled WGS sequence"/>
</dbReference>
<dbReference type="PANTHER" id="PTHR43633:SF1">
    <property type="entry name" value="ALCOHOL DEHYDROGENASE YQHD"/>
    <property type="match status" value="1"/>
</dbReference>
<dbReference type="CDD" id="cd08187">
    <property type="entry name" value="BDH"/>
    <property type="match status" value="1"/>
</dbReference>
<protein>
    <submittedName>
        <fullName evidence="4">Iron-containing alcohol dehydrogenase</fullName>
        <ecNumber evidence="4">1.1.1.-</ecNumber>
    </submittedName>
</protein>
<feature type="domain" description="Fe-containing alcohol dehydrogenase-like C-terminal" evidence="3">
    <location>
        <begin position="191"/>
        <end position="390"/>
    </location>
</feature>
<feature type="domain" description="Alcohol dehydrogenase iron-type/glycerol dehydrogenase GldA" evidence="2">
    <location>
        <begin position="9"/>
        <end position="178"/>
    </location>
</feature>
<evidence type="ECO:0000259" key="3">
    <source>
        <dbReference type="Pfam" id="PF25137"/>
    </source>
</evidence>
<dbReference type="GO" id="GO:0016491">
    <property type="term" value="F:oxidoreductase activity"/>
    <property type="evidence" value="ECO:0007669"/>
    <property type="project" value="UniProtKB-KW"/>
</dbReference>
<evidence type="ECO:0000259" key="2">
    <source>
        <dbReference type="Pfam" id="PF00465"/>
    </source>
</evidence>
<reference evidence="4 5" key="1">
    <citation type="submission" date="2023-06" db="EMBL/GenBank/DDBJ databases">
        <title>Identification and characterization of horizontal gene transfer across gut microbiota members of farm animals based on homology search.</title>
        <authorList>
            <person name="Schwarzerova J."/>
            <person name="Nykrynova M."/>
            <person name="Jureckova K."/>
            <person name="Cejkova D."/>
            <person name="Rychlik I."/>
        </authorList>
    </citation>
    <scope>NUCLEOTIDE SEQUENCE [LARGE SCALE GENOMIC DNA]</scope>
    <source>
        <strain evidence="4 5">ET39</strain>
    </source>
</reference>
<name>A0ABT7UDI3_9FIRM</name>
<sequence>MDHFIFHAPTKIIFGKNSELQCAHLLREFGAHKVLVHYGGNSALRSGLLHRICQCLQEADIPYVTLGGVKPNPRLSKVREGIALAQQEDVDFLLAVGGGSVIDSAKAIAYGCANEGDVWEYYAKKKTVRAALPVGCVATMAAAGSEMSNSSVITNEDRWLKRGLSSSFGYCRFAILNPELTVTVPPYQTMSGCTDILMHTLERYFTRETPMELVDGISYALMKDVIKYARILQNDPRNYTARAEILWASELSHNGVSGDRSLGDWACHQLEHELSGMFDVAHGAGLAAVWGSWARYVLDADPARFAQLAIHVWDIPACDDVRACALQGIEAMETFFSQIGMPICLPQLGISLTDAQIDELAEKCTFFRQRTIGGFRTLDLEDIRRIYHAANQR</sequence>
<dbReference type="Gene3D" id="1.20.1090.10">
    <property type="entry name" value="Dehydroquinate synthase-like - alpha domain"/>
    <property type="match status" value="1"/>
</dbReference>
<reference evidence="4 5" key="3">
    <citation type="submission" date="2023-06" db="EMBL/GenBank/DDBJ databases">
        <authorList>
            <person name="Zeman M."/>
            <person name="Kubasova T."/>
            <person name="Jahodarova E."/>
            <person name="Nykrynova M."/>
            <person name="Rychlik I."/>
        </authorList>
    </citation>
    <scope>NUCLEOTIDE SEQUENCE [LARGE SCALE GENOMIC DNA]</scope>
    <source>
        <strain evidence="4 5">ET39</strain>
    </source>
</reference>
<dbReference type="PROSITE" id="PS00060">
    <property type="entry name" value="ADH_IRON_2"/>
    <property type="match status" value="1"/>
</dbReference>
<dbReference type="EC" id="1.1.1.-" evidence="4"/>
<proteinExistence type="predicted"/>
<reference evidence="5" key="2">
    <citation type="submission" date="2023-06" db="EMBL/GenBank/DDBJ databases">
        <title>Identification and characterization of horizontal gene transfer across gut microbiota members of farm animals based on homology search.</title>
        <authorList>
            <person name="Zeman M."/>
            <person name="Kubasova T."/>
            <person name="Jahodarova E."/>
            <person name="Nykrynova M."/>
            <person name="Rychlik I."/>
        </authorList>
    </citation>
    <scope>NUCLEOTIDE SEQUENCE [LARGE SCALE GENOMIC DNA]</scope>
    <source>
        <strain evidence="5">ET39</strain>
    </source>
</reference>
<dbReference type="InterPro" id="IPR044731">
    <property type="entry name" value="BDH-like"/>
</dbReference>